<reference evidence="2" key="5">
    <citation type="submission" date="2015-06" db="UniProtKB">
        <authorList>
            <consortium name="EnsemblFungi"/>
        </authorList>
    </citation>
    <scope>IDENTIFICATION</scope>
    <source>
        <strain evidence="2">ATCC 64411</strain>
    </source>
</reference>
<dbReference type="EnsemblFungi" id="MAPG_01264T0">
    <property type="protein sequence ID" value="MAPG_01264T0"/>
    <property type="gene ID" value="MAPG_01264"/>
</dbReference>
<name>A0A0C4DN85_MAGP6</name>
<dbReference type="eggNOG" id="ENOG502RN74">
    <property type="taxonomic scope" value="Eukaryota"/>
</dbReference>
<proteinExistence type="predicted"/>
<dbReference type="AlphaFoldDB" id="A0A0C4DN85"/>
<sequence length="230" mass="26099">MDTLTPIEKKMVELAQSKLDGCIARITAIENSLGQHHKQIQDAIDCMNSVANAFSATMSEEVDIKLELPSMSEELGKLDAQFKITTSKYEAALLNERTPLAIQVLTLQHFNSARKTYKDAKKTLYRKRARLSHLRRVESEQEGRYDNAVFSLGYLLDNAEHNFVCFEKELESLWDQIRAWRKVASAEELAGYEAGVGKVRESAKSDVSVRNWAEQVFVQAHRELNETSST</sequence>
<dbReference type="Proteomes" id="UP000011715">
    <property type="component" value="Unassembled WGS sequence"/>
</dbReference>
<organism evidence="2 3">
    <name type="scientific">Magnaporthiopsis poae (strain ATCC 64411 / 73-15)</name>
    <name type="common">Kentucky bluegrass fungus</name>
    <name type="synonym">Magnaporthe poae</name>
    <dbReference type="NCBI Taxonomy" id="644358"/>
    <lineage>
        <taxon>Eukaryota</taxon>
        <taxon>Fungi</taxon>
        <taxon>Dikarya</taxon>
        <taxon>Ascomycota</taxon>
        <taxon>Pezizomycotina</taxon>
        <taxon>Sordariomycetes</taxon>
        <taxon>Sordariomycetidae</taxon>
        <taxon>Magnaporthales</taxon>
        <taxon>Magnaporthaceae</taxon>
        <taxon>Magnaporthiopsis</taxon>
    </lineage>
</organism>
<evidence type="ECO:0000313" key="3">
    <source>
        <dbReference type="Proteomes" id="UP000011715"/>
    </source>
</evidence>
<dbReference type="VEuPathDB" id="FungiDB:MAPG_01264"/>
<dbReference type="EMBL" id="GL876966">
    <property type="protein sequence ID" value="KLU82188.1"/>
    <property type="molecule type" value="Genomic_DNA"/>
</dbReference>
<gene>
    <name evidence="1" type="ORF">MAPG_01264</name>
</gene>
<reference evidence="1" key="2">
    <citation type="submission" date="2010-05" db="EMBL/GenBank/DDBJ databases">
        <title>The Genome Sequence of Magnaporthe poae strain ATCC 64411.</title>
        <authorList>
            <consortium name="The Broad Institute Genome Sequencing Platform"/>
            <consortium name="Broad Institute Genome Sequencing Center for Infectious Disease"/>
            <person name="Ma L.-J."/>
            <person name="Dead R."/>
            <person name="Young S."/>
            <person name="Zeng Q."/>
            <person name="Koehrsen M."/>
            <person name="Alvarado L."/>
            <person name="Berlin A."/>
            <person name="Chapman S.B."/>
            <person name="Chen Z."/>
            <person name="Freedman E."/>
            <person name="Gellesch M."/>
            <person name="Goldberg J."/>
            <person name="Griggs A."/>
            <person name="Gujja S."/>
            <person name="Heilman E.R."/>
            <person name="Heiman D."/>
            <person name="Hepburn T."/>
            <person name="Howarth C."/>
            <person name="Jen D."/>
            <person name="Larson L."/>
            <person name="Mehta T."/>
            <person name="Neiman D."/>
            <person name="Pearson M."/>
            <person name="Roberts A."/>
            <person name="Saif S."/>
            <person name="Shea T."/>
            <person name="Shenoy N."/>
            <person name="Sisk P."/>
            <person name="Stolte C."/>
            <person name="Sykes S."/>
            <person name="Walk T."/>
            <person name="White J."/>
            <person name="Yandava C."/>
            <person name="Haas B."/>
            <person name="Nusbaum C."/>
            <person name="Birren B."/>
        </authorList>
    </citation>
    <scope>NUCLEOTIDE SEQUENCE</scope>
    <source>
        <strain evidence="1">ATCC 64411</strain>
    </source>
</reference>
<protein>
    <submittedName>
        <fullName evidence="1 2">Uncharacterized protein</fullName>
    </submittedName>
</protein>
<dbReference type="EMBL" id="ADBL01000294">
    <property type="status" value="NOT_ANNOTATED_CDS"/>
    <property type="molecule type" value="Genomic_DNA"/>
</dbReference>
<reference evidence="3" key="1">
    <citation type="submission" date="2010-05" db="EMBL/GenBank/DDBJ databases">
        <title>The genome sequence of Magnaporthe poae strain ATCC 64411.</title>
        <authorList>
            <person name="Ma L.-J."/>
            <person name="Dead R."/>
            <person name="Young S."/>
            <person name="Zeng Q."/>
            <person name="Koehrsen M."/>
            <person name="Alvarado L."/>
            <person name="Berlin A."/>
            <person name="Chapman S.B."/>
            <person name="Chen Z."/>
            <person name="Freedman E."/>
            <person name="Gellesch M."/>
            <person name="Goldberg J."/>
            <person name="Griggs A."/>
            <person name="Gujja S."/>
            <person name="Heilman E.R."/>
            <person name="Heiman D."/>
            <person name="Hepburn T."/>
            <person name="Howarth C."/>
            <person name="Jen D."/>
            <person name="Larson L."/>
            <person name="Mehta T."/>
            <person name="Neiman D."/>
            <person name="Pearson M."/>
            <person name="Roberts A."/>
            <person name="Saif S."/>
            <person name="Shea T."/>
            <person name="Shenoy N."/>
            <person name="Sisk P."/>
            <person name="Stolte C."/>
            <person name="Sykes S."/>
            <person name="Walk T."/>
            <person name="White J."/>
            <person name="Yandava C."/>
            <person name="Haas B."/>
            <person name="Nusbaum C."/>
            <person name="Birren B."/>
        </authorList>
    </citation>
    <scope>NUCLEOTIDE SEQUENCE [LARGE SCALE GENOMIC DNA]</scope>
    <source>
        <strain evidence="3">ATCC 64411 / 73-15</strain>
    </source>
</reference>
<keyword evidence="3" id="KW-1185">Reference proteome</keyword>
<reference evidence="1" key="3">
    <citation type="submission" date="2011-03" db="EMBL/GenBank/DDBJ databases">
        <title>Annotation of Magnaporthe poae ATCC 64411.</title>
        <authorList>
            <person name="Ma L.-J."/>
            <person name="Dead R."/>
            <person name="Young S.K."/>
            <person name="Zeng Q."/>
            <person name="Gargeya S."/>
            <person name="Fitzgerald M."/>
            <person name="Haas B."/>
            <person name="Abouelleil A."/>
            <person name="Alvarado L."/>
            <person name="Arachchi H.M."/>
            <person name="Berlin A."/>
            <person name="Brown A."/>
            <person name="Chapman S.B."/>
            <person name="Chen Z."/>
            <person name="Dunbar C."/>
            <person name="Freedman E."/>
            <person name="Gearin G."/>
            <person name="Gellesch M."/>
            <person name="Goldberg J."/>
            <person name="Griggs A."/>
            <person name="Gujja S."/>
            <person name="Heiman D."/>
            <person name="Howarth C."/>
            <person name="Larson L."/>
            <person name="Lui A."/>
            <person name="MacDonald P.J.P."/>
            <person name="Mehta T."/>
            <person name="Montmayeur A."/>
            <person name="Murphy C."/>
            <person name="Neiman D."/>
            <person name="Pearson M."/>
            <person name="Priest M."/>
            <person name="Roberts A."/>
            <person name="Saif S."/>
            <person name="Shea T."/>
            <person name="Shenoy N."/>
            <person name="Sisk P."/>
            <person name="Stolte C."/>
            <person name="Sykes S."/>
            <person name="Yandava C."/>
            <person name="Wortman J."/>
            <person name="Nusbaum C."/>
            <person name="Birren B."/>
        </authorList>
    </citation>
    <scope>NUCLEOTIDE SEQUENCE</scope>
    <source>
        <strain evidence="1">ATCC 64411</strain>
    </source>
</reference>
<evidence type="ECO:0000313" key="2">
    <source>
        <dbReference type="EnsemblFungi" id="MAPG_01264T0"/>
    </source>
</evidence>
<reference evidence="2" key="4">
    <citation type="journal article" date="2015" name="G3 (Bethesda)">
        <title>Genome sequences of three phytopathogenic species of the Magnaporthaceae family of fungi.</title>
        <authorList>
            <person name="Okagaki L.H."/>
            <person name="Nunes C.C."/>
            <person name="Sailsbery J."/>
            <person name="Clay B."/>
            <person name="Brown D."/>
            <person name="John T."/>
            <person name="Oh Y."/>
            <person name="Young N."/>
            <person name="Fitzgerald M."/>
            <person name="Haas B.J."/>
            <person name="Zeng Q."/>
            <person name="Young S."/>
            <person name="Adiconis X."/>
            <person name="Fan L."/>
            <person name="Levin J.Z."/>
            <person name="Mitchell T.K."/>
            <person name="Okubara P.A."/>
            <person name="Farman M.L."/>
            <person name="Kohn L.M."/>
            <person name="Birren B."/>
            <person name="Ma L.-J."/>
            <person name="Dean R.A."/>
        </authorList>
    </citation>
    <scope>NUCLEOTIDE SEQUENCE</scope>
    <source>
        <strain evidence="2">ATCC 64411 / 73-15</strain>
    </source>
</reference>
<accession>A0A0C4DN85</accession>
<dbReference type="OrthoDB" id="10525267at2759"/>
<evidence type="ECO:0000313" key="1">
    <source>
        <dbReference type="EMBL" id="KLU82188.1"/>
    </source>
</evidence>